<dbReference type="SUPFAM" id="SSF48366">
    <property type="entry name" value="Ras GEF"/>
    <property type="match status" value="1"/>
</dbReference>
<feature type="region of interest" description="Disordered" evidence="4">
    <location>
        <begin position="1013"/>
        <end position="1090"/>
    </location>
</feature>
<feature type="domain" description="N-terminal Ras-GEF" evidence="6">
    <location>
        <begin position="1345"/>
        <end position="1473"/>
    </location>
</feature>
<dbReference type="InterPro" id="IPR001895">
    <property type="entry name" value="RASGEF_cat_dom"/>
</dbReference>
<dbReference type="PANTHER" id="PTHR21560">
    <property type="entry name" value="VERY KIND PROTEIN"/>
    <property type="match status" value="1"/>
</dbReference>
<evidence type="ECO:0000256" key="3">
    <source>
        <dbReference type="PROSITE-ProRule" id="PRU00168"/>
    </source>
</evidence>
<dbReference type="Pfam" id="PF00618">
    <property type="entry name" value="RasGEF_N"/>
    <property type="match status" value="1"/>
</dbReference>
<gene>
    <name evidence="8" type="primary">KNDC1</name>
    <name evidence="8" type="ORF">AMEX_G10029</name>
</gene>
<feature type="region of interest" description="Disordered" evidence="4">
    <location>
        <begin position="1148"/>
        <end position="1171"/>
    </location>
</feature>
<evidence type="ECO:0000256" key="2">
    <source>
        <dbReference type="ARBA" id="ARBA00022737"/>
    </source>
</evidence>
<evidence type="ECO:0000259" key="6">
    <source>
        <dbReference type="PROSITE" id="PS50212"/>
    </source>
</evidence>
<feature type="region of interest" description="Disordered" evidence="4">
    <location>
        <begin position="879"/>
        <end position="907"/>
    </location>
</feature>
<feature type="compositionally biased region" description="Low complexity" evidence="4">
    <location>
        <begin position="387"/>
        <end position="397"/>
    </location>
</feature>
<feature type="domain" description="KIND" evidence="7">
    <location>
        <begin position="38"/>
        <end position="218"/>
    </location>
</feature>
<evidence type="ECO:0000259" key="5">
    <source>
        <dbReference type="PROSITE" id="PS50009"/>
    </source>
</evidence>
<feature type="compositionally biased region" description="Polar residues" evidence="4">
    <location>
        <begin position="896"/>
        <end position="907"/>
    </location>
</feature>
<dbReference type="GO" id="GO:0007264">
    <property type="term" value="P:small GTPase-mediated signal transduction"/>
    <property type="evidence" value="ECO:0007669"/>
    <property type="project" value="InterPro"/>
</dbReference>
<dbReference type="GO" id="GO:0043025">
    <property type="term" value="C:neuronal cell body"/>
    <property type="evidence" value="ECO:0007669"/>
    <property type="project" value="TreeGrafter"/>
</dbReference>
<feature type="compositionally biased region" description="Basic and acidic residues" evidence="4">
    <location>
        <begin position="362"/>
        <end position="385"/>
    </location>
</feature>
<comment type="caution">
    <text evidence="8">The sequence shown here is derived from an EMBL/GenBank/DDBJ whole genome shotgun (WGS) entry which is preliminary data.</text>
</comment>
<dbReference type="Gene3D" id="1.20.870.10">
    <property type="entry name" value="Son of sevenless (SoS) protein Chain: S domain 1"/>
    <property type="match status" value="1"/>
</dbReference>
<feature type="compositionally biased region" description="Acidic residues" evidence="4">
    <location>
        <begin position="398"/>
        <end position="411"/>
    </location>
</feature>
<feature type="compositionally biased region" description="Polar residues" evidence="4">
    <location>
        <begin position="794"/>
        <end position="809"/>
    </location>
</feature>
<protein>
    <submittedName>
        <fullName evidence="8">Protein very KIND isoform X1</fullName>
    </submittedName>
</protein>
<sequence>MGTFSTEAVPLSGEEDEEGEEGCEVERLPPLLEDEENVSLADVLCLRDSCLSEQEVWAVCVECVRSLQSIAMSPLFHTLCITPDTLAFNAHGNVCFMEQLSDDPEGSFIPPEIDKTGSTFEGHVFSLGSTLSAALEYVIEPELEVELGVETRRLLEEMQEEKPENRPCPQDILIQVEDKLTGTTSTAVCRKLSAIGRRVLSIESVGNFQDEWEKTYHQFMKYKGSRANLVEYRTGDRLVNRHFSSDSYDEEEHLIKQRGRVCNGSFRSGSVDEYSSGSVLLRDENTVCQSQNSSPVRKKNLERRSGRARSALNHSCSVPDSNNPPVFSPPSHTDISMMVADLSEIGEEERLGMHWEEHMLKEAQKKTAHDSDSENKAEVFDHSEKVSSSSPPHISIDPDPDPDDPDPDPDDTGQGGAVGYLSSDVDVDVEEETESSNLCSLNHMTKSMLCLNEESQDEWVSLRELLSHYTRPLSVNELWALCYTCLSTLQTYIDFPAYLCLDSVYVGCEGEVLFLKPKNTGPYDAFYVAPEFQEHGIVTEKNSVECGVTVDGFTGRELFLMACIYGVAAILWATAKFHLSPNQKLAMPRKLKRLLLEMAKRTPIERPSIVLVKKTCRDYLSRQGTSAETVWIQLINRIHKFSHFQAAGRTSDSEDLPDSSVFRNSASPEMKTGFVPLASDIKLDPVSGPVPKNNTVCLSRLPKAFTSSATHFTPIVLAQEQCPITEPATESIINETEITTEDMSAETPLLEENWEQNERDQQTNVNEDVPVHDYCPTSSSTNTPLTSPPHSSLQRDSQATNSQSLPNCSGLSTSAVTTTGVYNNYLLQQDPQTGLLTLFPVHIAVSQPITGLDLSLPRSSGSDANKNEECNLPCVTQNGESEHHVSSSYHRERNGNMPNSTESLQPSQLSSCTAGQRHVILQQIIGLIREEFAFDGYLENGVEELAMGEYILSLRSLLFETFCRAVVEKFSDLHWDTDLLELLHCLVNHSSYTLASSKQPPSKPEERALTSLLTARRHEAERERTERREHTQLDHNANVCHTAPLGPPEKKEQKEAIEQRRAELEDTRGHGGLEERSGEETTADERGNTWSLEGTHTKIQHDSAEVSGISEVSGVKMETSSVPAEGADVPVCETEALCQSCELEESGESQLTHDWSDTEMEDSGSFISDRPMSSCSGLRGPSFSPTWALALYGEDCFSQDVVEYALKLGTHSDSPSLEEKSQEPPFINPEFYQELQQQLILESRNLKKTRNFYHKLIHQERKNKGSSEAKVMLPKLKMQLEELKTKVEFLDSVKKYLQVLSVDQWGLPLPLLSSLATSGASAAELIPSEDPGVLSLVCEQRRRRGCCPLVAGTPKGLLAYLYASNAHLEGYIQHFLYTYRYFCTSEEFLQFLIDKFKSTVGQIEDPTTNSAKVYHRTLDLLECWIGNCQLVDMTSKSCLQQNLDHFLTTEVAPVDSRWENLLTVLQSTPNKKRSCGVPCVGGSTMSIWEDGDISSSVSSLSGRSEDSAKKSFQWRISRVVEPQANQPKEKVYSIAAALPRPCYSSLVNQLTSSCLRTEERVAFIETEHTPLHTAQQLTLLQQELFQGCHPVHFLNSRAQGVREKAVNISKSVSSDAPPLEGSNLFVGEELAHDGTLQQLIRYADSVTNWVSAEIVITDSVKVQTSLLAKFLCIAKHCYETRNFATAMQVLGGLENVIVRQLPAWKQLSTKMLEVLEELRAVQVFLKSDSLCLMEGERGRGQPTLPDVHTLAMHVQQLEIGAFTLTSGAYKWPKLRSIARVVSQVHAFQERVYSYTPDPELQVYLQARITHLGACDVSLLAADNDANFNQPAAERHTRRIQDTLRRVKASFQ</sequence>
<dbReference type="InterPro" id="IPR011019">
    <property type="entry name" value="KIND_dom"/>
</dbReference>
<feature type="compositionally biased region" description="Polar residues" evidence="4">
    <location>
        <begin position="312"/>
        <end position="333"/>
    </location>
</feature>
<dbReference type="SMART" id="SM00147">
    <property type="entry name" value="RasGEF"/>
    <property type="match status" value="1"/>
</dbReference>
<dbReference type="PANTHER" id="PTHR21560:SF0">
    <property type="entry name" value="KINASE NON-CATALYTIC C-LOBE DOMAIN-CONTAINING PROTEIN 1"/>
    <property type="match status" value="1"/>
</dbReference>
<feature type="domain" description="KIND" evidence="7">
    <location>
        <begin position="460"/>
        <end position="644"/>
    </location>
</feature>
<evidence type="ECO:0000256" key="1">
    <source>
        <dbReference type="ARBA" id="ARBA00022658"/>
    </source>
</evidence>
<dbReference type="EMBL" id="JAICCE010000007">
    <property type="protein sequence ID" value="KAG9275504.1"/>
    <property type="molecule type" value="Genomic_DNA"/>
</dbReference>
<evidence type="ECO:0000256" key="4">
    <source>
        <dbReference type="SAM" id="MobiDB-lite"/>
    </source>
</evidence>
<dbReference type="GO" id="GO:0030425">
    <property type="term" value="C:dendrite"/>
    <property type="evidence" value="ECO:0007669"/>
    <property type="project" value="TreeGrafter"/>
</dbReference>
<dbReference type="Gene3D" id="1.10.840.10">
    <property type="entry name" value="Ras guanine-nucleotide exchange factors catalytic domain"/>
    <property type="match status" value="1"/>
</dbReference>
<dbReference type="SMART" id="SM00229">
    <property type="entry name" value="RasGEFN"/>
    <property type="match status" value="1"/>
</dbReference>
<dbReference type="Gene3D" id="1.10.510.10">
    <property type="entry name" value="Transferase(Phosphotransferase) domain 1"/>
    <property type="match status" value="2"/>
</dbReference>
<evidence type="ECO:0000313" key="9">
    <source>
        <dbReference type="Proteomes" id="UP000752171"/>
    </source>
</evidence>
<dbReference type="GO" id="GO:0032045">
    <property type="term" value="C:guanyl-nucleotide exchange factor complex"/>
    <property type="evidence" value="ECO:0007669"/>
    <property type="project" value="TreeGrafter"/>
</dbReference>
<dbReference type="Proteomes" id="UP000752171">
    <property type="component" value="Unassembled WGS sequence"/>
</dbReference>
<dbReference type="PROSITE" id="PS50009">
    <property type="entry name" value="RASGEF_CAT"/>
    <property type="match status" value="1"/>
</dbReference>
<dbReference type="GO" id="GO:0048814">
    <property type="term" value="P:regulation of dendrite morphogenesis"/>
    <property type="evidence" value="ECO:0007669"/>
    <property type="project" value="TreeGrafter"/>
</dbReference>
<feature type="compositionally biased region" description="Acidic residues" evidence="4">
    <location>
        <begin position="13"/>
        <end position="23"/>
    </location>
</feature>
<keyword evidence="1 3" id="KW-0344">Guanine-nucleotide releasing factor</keyword>
<dbReference type="Pfam" id="PF16474">
    <property type="entry name" value="KIND"/>
    <property type="match status" value="1"/>
</dbReference>
<feature type="compositionally biased region" description="Low complexity" evidence="4">
    <location>
        <begin position="776"/>
        <end position="792"/>
    </location>
</feature>
<feature type="region of interest" description="Disordered" evidence="4">
    <location>
        <begin position="1"/>
        <end position="24"/>
    </location>
</feature>
<organism evidence="8 9">
    <name type="scientific">Astyanax mexicanus</name>
    <name type="common">Blind cave fish</name>
    <name type="synonym">Astyanax fasciatus mexicanus</name>
    <dbReference type="NCBI Taxonomy" id="7994"/>
    <lineage>
        <taxon>Eukaryota</taxon>
        <taxon>Metazoa</taxon>
        <taxon>Chordata</taxon>
        <taxon>Craniata</taxon>
        <taxon>Vertebrata</taxon>
        <taxon>Euteleostomi</taxon>
        <taxon>Actinopterygii</taxon>
        <taxon>Neopterygii</taxon>
        <taxon>Teleostei</taxon>
        <taxon>Ostariophysi</taxon>
        <taxon>Characiformes</taxon>
        <taxon>Characoidei</taxon>
        <taxon>Acestrorhamphidae</taxon>
        <taxon>Acestrorhamphinae</taxon>
        <taxon>Astyanax</taxon>
    </lineage>
</organism>
<evidence type="ECO:0000313" key="8">
    <source>
        <dbReference type="EMBL" id="KAG9275504.1"/>
    </source>
</evidence>
<dbReference type="Pfam" id="PF00617">
    <property type="entry name" value="RasGEF"/>
    <property type="match status" value="1"/>
</dbReference>
<dbReference type="InterPro" id="IPR000651">
    <property type="entry name" value="Ras-like_Gua-exchang_fac_N"/>
</dbReference>
<feature type="compositionally biased region" description="Basic and acidic residues" evidence="4">
    <location>
        <begin position="1048"/>
        <end position="1087"/>
    </location>
</feature>
<dbReference type="InterPro" id="IPR029899">
    <property type="entry name" value="KNDC1"/>
</dbReference>
<feature type="compositionally biased region" description="Basic and acidic residues" evidence="4">
    <location>
        <begin position="880"/>
        <end position="894"/>
    </location>
</feature>
<dbReference type="SMART" id="SM00750">
    <property type="entry name" value="KIND"/>
    <property type="match status" value="2"/>
</dbReference>
<dbReference type="CDD" id="cd06224">
    <property type="entry name" value="REM"/>
    <property type="match status" value="1"/>
</dbReference>
<reference evidence="8 9" key="1">
    <citation type="submission" date="2021-07" db="EMBL/GenBank/DDBJ databases">
        <authorList>
            <person name="Imarazene B."/>
            <person name="Zahm M."/>
            <person name="Klopp C."/>
            <person name="Cabau C."/>
            <person name="Beille S."/>
            <person name="Jouanno E."/>
            <person name="Castinel A."/>
            <person name="Lluch J."/>
            <person name="Gil L."/>
            <person name="Kuchtly C."/>
            <person name="Lopez Roques C."/>
            <person name="Donnadieu C."/>
            <person name="Parrinello H."/>
            <person name="Journot L."/>
            <person name="Du K."/>
            <person name="Schartl M."/>
            <person name="Retaux S."/>
            <person name="Guiguen Y."/>
        </authorList>
    </citation>
    <scope>NUCLEOTIDE SEQUENCE [LARGE SCALE GENOMIC DNA]</scope>
    <source>
        <strain evidence="8">Pach_M1</strain>
        <tissue evidence="8">Testis</tissue>
    </source>
</reference>
<feature type="region of interest" description="Disordered" evidence="4">
    <location>
        <begin position="287"/>
        <end position="333"/>
    </location>
</feature>
<evidence type="ECO:0000259" key="7">
    <source>
        <dbReference type="PROSITE" id="PS51377"/>
    </source>
</evidence>
<feature type="compositionally biased region" description="Basic and acidic residues" evidence="4">
    <location>
        <begin position="1016"/>
        <end position="1033"/>
    </location>
</feature>
<feature type="region of interest" description="Disordered" evidence="4">
    <location>
        <begin position="755"/>
        <end position="809"/>
    </location>
</feature>
<dbReference type="InterPro" id="IPR036964">
    <property type="entry name" value="RASGEF_cat_dom_sf"/>
</dbReference>
<dbReference type="PROSITE" id="PS51377">
    <property type="entry name" value="KIND"/>
    <property type="match status" value="2"/>
</dbReference>
<dbReference type="InterPro" id="IPR023578">
    <property type="entry name" value="Ras_GEF_dom_sf"/>
</dbReference>
<dbReference type="FunFam" id="1.10.510.10:FF:000529">
    <property type="entry name" value="Kinase non-catalytic C-lobe domain-containing 1"/>
    <property type="match status" value="1"/>
</dbReference>
<dbReference type="OrthoDB" id="10254377at2759"/>
<accession>A0A8T2LX77</accession>
<name>A0A8T2LX77_ASTMX</name>
<keyword evidence="2" id="KW-0677">Repeat</keyword>
<proteinExistence type="predicted"/>
<dbReference type="GO" id="GO:0005085">
    <property type="term" value="F:guanyl-nucleotide exchange factor activity"/>
    <property type="evidence" value="ECO:0007669"/>
    <property type="project" value="UniProtKB-KW"/>
</dbReference>
<feature type="domain" description="Ras-GEF" evidence="5">
    <location>
        <begin position="1569"/>
        <end position="1821"/>
    </location>
</feature>
<dbReference type="PROSITE" id="PS50212">
    <property type="entry name" value="RASGEF_NTER"/>
    <property type="match status" value="1"/>
</dbReference>
<feature type="region of interest" description="Disordered" evidence="4">
    <location>
        <begin position="362"/>
        <end position="420"/>
    </location>
</feature>